<dbReference type="EMBL" id="CAJPDT010000085">
    <property type="protein sequence ID" value="CAF9935693.1"/>
    <property type="molecule type" value="Genomic_DNA"/>
</dbReference>
<dbReference type="AlphaFoldDB" id="A0A8H3IWK9"/>
<accession>A0A8H3IWK9</accession>
<evidence type="ECO:0000313" key="2">
    <source>
        <dbReference type="Proteomes" id="UP000664534"/>
    </source>
</evidence>
<protein>
    <submittedName>
        <fullName evidence="1">Uncharacterized protein</fullName>
    </submittedName>
</protein>
<proteinExistence type="predicted"/>
<evidence type="ECO:0000313" key="1">
    <source>
        <dbReference type="EMBL" id="CAF9935693.1"/>
    </source>
</evidence>
<organism evidence="1 2">
    <name type="scientific">Imshaugia aleurites</name>
    <dbReference type="NCBI Taxonomy" id="172621"/>
    <lineage>
        <taxon>Eukaryota</taxon>
        <taxon>Fungi</taxon>
        <taxon>Dikarya</taxon>
        <taxon>Ascomycota</taxon>
        <taxon>Pezizomycotina</taxon>
        <taxon>Lecanoromycetes</taxon>
        <taxon>OSLEUM clade</taxon>
        <taxon>Lecanoromycetidae</taxon>
        <taxon>Lecanorales</taxon>
        <taxon>Lecanorineae</taxon>
        <taxon>Parmeliaceae</taxon>
        <taxon>Imshaugia</taxon>
    </lineage>
</organism>
<sequence>MCEACDAKAKELVKGRVVPVTVKGNCSYSVYAGPELEFVVQFRLKSLMLKPQISALAREAYGFLAPNVSFHGQLGDDSKEPLFVYVMSRIQGISHLDFILANSLPRDSDANRVWRKTLMIDVARRLANKPQITPIRDDESGRYNTLSLDRFLVNSGTRIDDLE</sequence>
<dbReference type="Proteomes" id="UP000664534">
    <property type="component" value="Unassembled WGS sequence"/>
</dbReference>
<gene>
    <name evidence="1" type="ORF">IMSHALPRED_010323</name>
</gene>
<name>A0A8H3IWK9_9LECA</name>
<reference evidence="1" key="1">
    <citation type="submission" date="2021-03" db="EMBL/GenBank/DDBJ databases">
        <authorList>
            <person name="Tagirdzhanova G."/>
        </authorList>
    </citation>
    <scope>NUCLEOTIDE SEQUENCE</scope>
</reference>
<comment type="caution">
    <text evidence="1">The sequence shown here is derived from an EMBL/GenBank/DDBJ whole genome shotgun (WGS) entry which is preliminary data.</text>
</comment>
<keyword evidence="2" id="KW-1185">Reference proteome</keyword>
<dbReference type="OrthoDB" id="5598852at2759"/>